<reference evidence="7 8" key="1">
    <citation type="submission" date="2019-03" db="EMBL/GenBank/DDBJ databases">
        <title>Seongchinamella monodicae gen. nov., sp. nov., a novel member of the Gammaproteobacteria isolated from a tidal mudflat of beach.</title>
        <authorList>
            <person name="Yang H.G."/>
            <person name="Kang J.W."/>
            <person name="Lee S.D."/>
        </authorList>
    </citation>
    <scope>NUCLEOTIDE SEQUENCE [LARGE SCALE GENOMIC DNA]</scope>
    <source>
        <strain evidence="7 8">GH4-78</strain>
    </source>
</reference>
<dbReference type="InterPro" id="IPR019734">
    <property type="entry name" value="TPR_rpt"/>
</dbReference>
<keyword evidence="1 4" id="KW-0479">Metal-binding</keyword>
<name>A0A4R5LRN3_9GAMM</name>
<feature type="domain" description="LapB rubredoxin metal binding" evidence="6">
    <location>
        <begin position="369"/>
        <end position="396"/>
    </location>
</feature>
<dbReference type="InterPro" id="IPR030865">
    <property type="entry name" value="LapB"/>
</dbReference>
<feature type="binding site" evidence="4">
    <location>
        <position position="371"/>
    </location>
    <ligand>
        <name>Fe cation</name>
        <dbReference type="ChEBI" id="CHEBI:24875"/>
    </ligand>
</feature>
<dbReference type="GO" id="GO:0009898">
    <property type="term" value="C:cytoplasmic side of plasma membrane"/>
    <property type="evidence" value="ECO:0007669"/>
    <property type="project" value="UniProtKB-UniRule"/>
</dbReference>
<evidence type="ECO:0000313" key="8">
    <source>
        <dbReference type="Proteomes" id="UP000295554"/>
    </source>
</evidence>
<evidence type="ECO:0000313" key="7">
    <source>
        <dbReference type="EMBL" id="TDG13522.1"/>
    </source>
</evidence>
<feature type="binding site" evidence="4">
    <location>
        <position position="374"/>
    </location>
    <ligand>
        <name>Fe cation</name>
        <dbReference type="ChEBI" id="CHEBI:24875"/>
    </ligand>
</feature>
<dbReference type="GO" id="GO:0008653">
    <property type="term" value="P:lipopolysaccharide metabolic process"/>
    <property type="evidence" value="ECO:0007669"/>
    <property type="project" value="InterPro"/>
</dbReference>
<dbReference type="Pfam" id="PF13176">
    <property type="entry name" value="TPR_7"/>
    <property type="match status" value="1"/>
</dbReference>
<dbReference type="AlphaFoldDB" id="A0A4R5LRN3"/>
<comment type="similarity">
    <text evidence="4">Belongs to the LapB family.</text>
</comment>
<protein>
    <recommendedName>
        <fullName evidence="4">Lipopolysaccharide assembly protein B</fullName>
    </recommendedName>
</protein>
<keyword evidence="4 5" id="KW-1133">Transmembrane helix</keyword>
<proteinExistence type="inferred from homology"/>
<dbReference type="Pfam" id="PF18073">
    <property type="entry name" value="Zn_ribbon_LapB"/>
    <property type="match status" value="1"/>
</dbReference>
<evidence type="ECO:0000256" key="3">
    <source>
        <dbReference type="ARBA" id="ARBA00022803"/>
    </source>
</evidence>
<dbReference type="NCBIfam" id="NF008757">
    <property type="entry name" value="PRK11788.1-5"/>
    <property type="match status" value="1"/>
</dbReference>
<accession>A0A4R5LRN3</accession>
<dbReference type="Proteomes" id="UP000295554">
    <property type="component" value="Unassembled WGS sequence"/>
</dbReference>
<evidence type="ECO:0000256" key="4">
    <source>
        <dbReference type="HAMAP-Rule" id="MF_00994"/>
    </source>
</evidence>
<feature type="binding site" evidence="4">
    <location>
        <position position="385"/>
    </location>
    <ligand>
        <name>Fe cation</name>
        <dbReference type="ChEBI" id="CHEBI:24875"/>
    </ligand>
</feature>
<comment type="function">
    <text evidence="4">Modulates cellular lipopolysaccharide (LPS) levels by regulating LpxC, which is involved in lipid A biosynthesis. May act by modulating the proteolytic activity of FtsH towards LpxC. May also coordinate assembly of proteins involved in LPS synthesis at the plasma membrane.</text>
</comment>
<keyword evidence="4 5" id="KW-0472">Membrane</keyword>
<keyword evidence="4" id="KW-1003">Cell membrane</keyword>
<keyword evidence="8" id="KW-1185">Reference proteome</keyword>
<evidence type="ECO:0000256" key="5">
    <source>
        <dbReference type="SAM" id="Phobius"/>
    </source>
</evidence>
<dbReference type="PANTHER" id="PTHR45586:SF1">
    <property type="entry name" value="LIPOPOLYSACCHARIDE ASSEMBLY PROTEIN B"/>
    <property type="match status" value="1"/>
</dbReference>
<dbReference type="InterPro" id="IPR041166">
    <property type="entry name" value="Rubredoxin_2"/>
</dbReference>
<organism evidence="7 8">
    <name type="scientific">Seongchinamella unica</name>
    <dbReference type="NCBI Taxonomy" id="2547392"/>
    <lineage>
        <taxon>Bacteria</taxon>
        <taxon>Pseudomonadati</taxon>
        <taxon>Pseudomonadota</taxon>
        <taxon>Gammaproteobacteria</taxon>
        <taxon>Cellvibrionales</taxon>
        <taxon>Halieaceae</taxon>
        <taxon>Seongchinamella</taxon>
    </lineage>
</organism>
<gene>
    <name evidence="4 7" type="primary">lapB</name>
    <name evidence="7" type="ORF">E2F43_08270</name>
</gene>
<dbReference type="InterPro" id="IPR011990">
    <property type="entry name" value="TPR-like_helical_dom_sf"/>
</dbReference>
<feature type="topological domain" description="Cytoplasmic" evidence="4">
    <location>
        <begin position="22"/>
        <end position="403"/>
    </location>
</feature>
<dbReference type="SMART" id="SM00028">
    <property type="entry name" value="TPR"/>
    <property type="match status" value="5"/>
</dbReference>
<dbReference type="PANTHER" id="PTHR45586">
    <property type="entry name" value="TPR REPEAT-CONTAINING PROTEIN PA4667"/>
    <property type="match status" value="1"/>
</dbReference>
<dbReference type="HAMAP" id="MF_00994">
    <property type="entry name" value="LPS_assembly_LapB"/>
    <property type="match status" value="1"/>
</dbReference>
<evidence type="ECO:0000259" key="6">
    <source>
        <dbReference type="Pfam" id="PF18073"/>
    </source>
</evidence>
<dbReference type="SUPFAM" id="SSF48452">
    <property type="entry name" value="TPR-like"/>
    <property type="match status" value="1"/>
</dbReference>
<keyword evidence="3 4" id="KW-0802">TPR repeat</keyword>
<keyword evidence="4" id="KW-0408">Iron</keyword>
<dbReference type="EMBL" id="SMSE01000002">
    <property type="protein sequence ID" value="TDG13522.1"/>
    <property type="molecule type" value="Genomic_DNA"/>
</dbReference>
<dbReference type="RefSeq" id="WP_133211577.1">
    <property type="nucleotide sequence ID" value="NZ_SMSE01000002.1"/>
</dbReference>
<dbReference type="GO" id="GO:0046890">
    <property type="term" value="P:regulation of lipid biosynthetic process"/>
    <property type="evidence" value="ECO:0007669"/>
    <property type="project" value="UniProtKB-UniRule"/>
</dbReference>
<keyword evidence="4 5" id="KW-0812">Transmembrane</keyword>
<dbReference type="Pfam" id="PF14559">
    <property type="entry name" value="TPR_19"/>
    <property type="match status" value="1"/>
</dbReference>
<comment type="caution">
    <text evidence="7">The sequence shown here is derived from an EMBL/GenBank/DDBJ whole genome shotgun (WGS) entry which is preliminary data.</text>
</comment>
<feature type="binding site" evidence="4">
    <location>
        <position position="388"/>
    </location>
    <ligand>
        <name>Fe cation</name>
        <dbReference type="ChEBI" id="CHEBI:24875"/>
    </ligand>
</feature>
<keyword evidence="2 4" id="KW-0677">Repeat</keyword>
<feature type="transmembrane region" description="Helical" evidence="5">
    <location>
        <begin position="6"/>
        <end position="21"/>
    </location>
</feature>
<evidence type="ECO:0000256" key="2">
    <source>
        <dbReference type="ARBA" id="ARBA00022737"/>
    </source>
</evidence>
<keyword evidence="4" id="KW-0997">Cell inner membrane</keyword>
<comment type="subcellular location">
    <subcellularLocation>
        <location evidence="4">Cell inner membrane</location>
        <topology evidence="4">Single-pass membrane protein</topology>
        <orientation evidence="4">Cytoplasmic side</orientation>
    </subcellularLocation>
</comment>
<dbReference type="OrthoDB" id="507476at2"/>
<dbReference type="InterPro" id="IPR051012">
    <property type="entry name" value="CellSynth/LPSAsmb/PSIAsmb"/>
</dbReference>
<dbReference type="GO" id="GO:0005506">
    <property type="term" value="F:iron ion binding"/>
    <property type="evidence" value="ECO:0007669"/>
    <property type="project" value="UniProtKB-UniRule"/>
</dbReference>
<sequence>MNDYLVFGLFFVAIAIGWFLGRRGQARSKVRSARLPGQYYQGLNYLLDGKPDGAVDAFINALEVNSETLETHIALGNLLRKRGEVDRAIRIHQNLLARPSLPRTQVHQAHLELARDYISAGLLDRAERLLLDLVQESPTQRRASQWHLLDIYQSEREWQQAIDTARQLLPRKSLLGSGGADHEEVPGQSVHVVLSHYYCELAAERRESGDLQQARNLLQEAVNQDRKCVRASLMLGEVECDAGRFKLAIKALRKVRQQDPLYISESVPTLRKCYRELGDEKALLAYLRDCLDSAPSPPLLLAAAEDIREMEGLEVAEAFMVRQLDKMPSLRGLEKLVSLQGSVSEGKARDDFGLVRQLVQRLIEQRPSYRCSHCGFAARHLHWFCLGCKYWGTVRPIRGTSME</sequence>
<dbReference type="Gene3D" id="1.25.40.10">
    <property type="entry name" value="Tetratricopeptide repeat domain"/>
    <property type="match status" value="2"/>
</dbReference>
<evidence type="ECO:0000256" key="1">
    <source>
        <dbReference type="ARBA" id="ARBA00022723"/>
    </source>
</evidence>